<dbReference type="Proteomes" id="UP000261520">
    <property type="component" value="Unplaced"/>
</dbReference>
<feature type="region of interest" description="Disordered" evidence="1">
    <location>
        <begin position="33"/>
        <end position="56"/>
    </location>
</feature>
<feature type="chain" id="PRO_5046646229" description="Secreted protein" evidence="2">
    <location>
        <begin position="17"/>
        <end position="69"/>
    </location>
</feature>
<keyword evidence="2" id="KW-0732">Signal</keyword>
<evidence type="ECO:0008006" key="5">
    <source>
        <dbReference type="Google" id="ProtNLM"/>
    </source>
</evidence>
<dbReference type="Ensembl" id="ENSPMGT00000011376.1">
    <property type="protein sequence ID" value="ENSPMGP00000010669.1"/>
    <property type="gene ID" value="ENSPMGG00000008839.1"/>
</dbReference>
<accession>A0A3B4A1Y9</accession>
<evidence type="ECO:0000256" key="1">
    <source>
        <dbReference type="SAM" id="MobiDB-lite"/>
    </source>
</evidence>
<name>A0A3B4A1Y9_9GOBI</name>
<feature type="compositionally biased region" description="Basic residues" evidence="1">
    <location>
        <begin position="41"/>
        <end position="56"/>
    </location>
</feature>
<dbReference type="AlphaFoldDB" id="A0A3B4A1Y9"/>
<proteinExistence type="predicted"/>
<sequence length="69" mass="7650">MAVLVIEMLLCYQVHSGELGTGPLGALHRHGVPRGDCGSGGKHHQTLPPRRPHTQLHLHGTFNKKCRFY</sequence>
<feature type="signal peptide" evidence="2">
    <location>
        <begin position="1"/>
        <end position="16"/>
    </location>
</feature>
<evidence type="ECO:0000256" key="2">
    <source>
        <dbReference type="SAM" id="SignalP"/>
    </source>
</evidence>
<evidence type="ECO:0000313" key="4">
    <source>
        <dbReference type="Proteomes" id="UP000261520"/>
    </source>
</evidence>
<organism evidence="3 4">
    <name type="scientific">Periophthalmus magnuspinnatus</name>
    <dbReference type="NCBI Taxonomy" id="409849"/>
    <lineage>
        <taxon>Eukaryota</taxon>
        <taxon>Metazoa</taxon>
        <taxon>Chordata</taxon>
        <taxon>Craniata</taxon>
        <taxon>Vertebrata</taxon>
        <taxon>Euteleostomi</taxon>
        <taxon>Actinopterygii</taxon>
        <taxon>Neopterygii</taxon>
        <taxon>Teleostei</taxon>
        <taxon>Neoteleostei</taxon>
        <taxon>Acanthomorphata</taxon>
        <taxon>Gobiaria</taxon>
        <taxon>Gobiiformes</taxon>
        <taxon>Gobioidei</taxon>
        <taxon>Gobiidae</taxon>
        <taxon>Oxudercinae</taxon>
        <taxon>Periophthalmus</taxon>
    </lineage>
</organism>
<protein>
    <recommendedName>
        <fullName evidence="5">Secreted protein</fullName>
    </recommendedName>
</protein>
<keyword evidence="4" id="KW-1185">Reference proteome</keyword>
<reference evidence="3" key="2">
    <citation type="submission" date="2025-09" db="UniProtKB">
        <authorList>
            <consortium name="Ensembl"/>
        </authorList>
    </citation>
    <scope>IDENTIFICATION</scope>
</reference>
<evidence type="ECO:0000313" key="3">
    <source>
        <dbReference type="Ensembl" id="ENSPMGP00000010669.1"/>
    </source>
</evidence>
<reference evidence="3" key="1">
    <citation type="submission" date="2025-08" db="UniProtKB">
        <authorList>
            <consortium name="Ensembl"/>
        </authorList>
    </citation>
    <scope>IDENTIFICATION</scope>
</reference>